<feature type="compositionally biased region" description="Basic and acidic residues" evidence="1">
    <location>
        <begin position="9"/>
        <end position="33"/>
    </location>
</feature>
<sequence>MLRVAGPEPADRSQLAERRPWHLGRDSQRDDPRPYQALTPEQWVETVTIDDLTFAHNELRWARPWKSSQSSTAADHIRRDRASSRFASWHSLPTNKER</sequence>
<dbReference type="RefSeq" id="WP_380049135.1">
    <property type="nucleotide sequence ID" value="NZ_JBHLTC010000021.1"/>
</dbReference>
<name>A0ABV6QR15_9ACTN</name>
<organism evidence="2 3">
    <name type="scientific">Kribbella deserti</name>
    <dbReference type="NCBI Taxonomy" id="1926257"/>
    <lineage>
        <taxon>Bacteria</taxon>
        <taxon>Bacillati</taxon>
        <taxon>Actinomycetota</taxon>
        <taxon>Actinomycetes</taxon>
        <taxon>Propionibacteriales</taxon>
        <taxon>Kribbellaceae</taxon>
        <taxon>Kribbella</taxon>
    </lineage>
</organism>
<feature type="region of interest" description="Disordered" evidence="1">
    <location>
        <begin position="1"/>
        <end position="39"/>
    </location>
</feature>
<evidence type="ECO:0000256" key="1">
    <source>
        <dbReference type="SAM" id="MobiDB-lite"/>
    </source>
</evidence>
<feature type="region of interest" description="Disordered" evidence="1">
    <location>
        <begin position="64"/>
        <end position="98"/>
    </location>
</feature>
<keyword evidence="3" id="KW-1185">Reference proteome</keyword>
<evidence type="ECO:0000313" key="3">
    <source>
        <dbReference type="Proteomes" id="UP001589890"/>
    </source>
</evidence>
<accession>A0ABV6QR15</accession>
<protein>
    <submittedName>
        <fullName evidence="2">Uncharacterized protein</fullName>
    </submittedName>
</protein>
<evidence type="ECO:0000313" key="2">
    <source>
        <dbReference type="EMBL" id="MFC0626062.1"/>
    </source>
</evidence>
<dbReference type="EMBL" id="JBHLTC010000021">
    <property type="protein sequence ID" value="MFC0626062.1"/>
    <property type="molecule type" value="Genomic_DNA"/>
</dbReference>
<reference evidence="2 3" key="1">
    <citation type="submission" date="2024-09" db="EMBL/GenBank/DDBJ databases">
        <authorList>
            <person name="Sun Q."/>
            <person name="Mori K."/>
        </authorList>
    </citation>
    <scope>NUCLEOTIDE SEQUENCE [LARGE SCALE GENOMIC DNA]</scope>
    <source>
        <strain evidence="2 3">CGMCC 1.15906</strain>
    </source>
</reference>
<gene>
    <name evidence="2" type="ORF">ACFFGN_18425</name>
</gene>
<proteinExistence type="predicted"/>
<dbReference type="Proteomes" id="UP001589890">
    <property type="component" value="Unassembled WGS sequence"/>
</dbReference>
<comment type="caution">
    <text evidence="2">The sequence shown here is derived from an EMBL/GenBank/DDBJ whole genome shotgun (WGS) entry which is preliminary data.</text>
</comment>